<evidence type="ECO:0008006" key="3">
    <source>
        <dbReference type="Google" id="ProtNLM"/>
    </source>
</evidence>
<accession>A0A7W9LZ89</accession>
<comment type="caution">
    <text evidence="1">The sequence shown here is derived from an EMBL/GenBank/DDBJ whole genome shotgun (WGS) entry which is preliminary data.</text>
</comment>
<dbReference type="GO" id="GO:0009306">
    <property type="term" value="P:protein secretion"/>
    <property type="evidence" value="ECO:0007669"/>
    <property type="project" value="InterPro"/>
</dbReference>
<dbReference type="InterPro" id="IPR022536">
    <property type="entry name" value="EspC"/>
</dbReference>
<dbReference type="Proteomes" id="UP000552097">
    <property type="component" value="Unassembled WGS sequence"/>
</dbReference>
<reference evidence="1 2" key="1">
    <citation type="submission" date="2020-08" db="EMBL/GenBank/DDBJ databases">
        <title>Sequencing the genomes of 1000 actinobacteria strains.</title>
        <authorList>
            <person name="Klenk H.-P."/>
        </authorList>
    </citation>
    <scope>NUCLEOTIDE SEQUENCE [LARGE SCALE GENOMIC DNA]</scope>
    <source>
        <strain evidence="1 2">DSM 45486</strain>
    </source>
</reference>
<dbReference type="EMBL" id="JACHMO010000001">
    <property type="protein sequence ID" value="MBB5801596.1"/>
    <property type="molecule type" value="Genomic_DNA"/>
</dbReference>
<proteinExistence type="predicted"/>
<dbReference type="Pfam" id="PF10824">
    <property type="entry name" value="T7SS_ESX_EspC"/>
    <property type="match status" value="1"/>
</dbReference>
<evidence type="ECO:0000313" key="2">
    <source>
        <dbReference type="Proteomes" id="UP000552097"/>
    </source>
</evidence>
<sequence>MTDGFGVHTDAMREHAGRLDGVVDQIGVAQDAATQATISGTTAYGILCSPLLLPLMGSIEAMGHAAIGTANTVVAATSESIVAMADTYDAVDGAVDGAISKILEKLGSLR</sequence>
<gene>
    <name evidence="1" type="ORF">F4560_001364</name>
</gene>
<keyword evidence="2" id="KW-1185">Reference proteome</keyword>
<dbReference type="RefSeq" id="WP_184917629.1">
    <property type="nucleotide sequence ID" value="NZ_JACHMO010000001.1"/>
</dbReference>
<name>A0A7W9LZ89_9PSEU</name>
<evidence type="ECO:0000313" key="1">
    <source>
        <dbReference type="EMBL" id="MBB5801596.1"/>
    </source>
</evidence>
<organism evidence="1 2">
    <name type="scientific">Saccharothrix ecbatanensis</name>
    <dbReference type="NCBI Taxonomy" id="1105145"/>
    <lineage>
        <taxon>Bacteria</taxon>
        <taxon>Bacillati</taxon>
        <taxon>Actinomycetota</taxon>
        <taxon>Actinomycetes</taxon>
        <taxon>Pseudonocardiales</taxon>
        <taxon>Pseudonocardiaceae</taxon>
        <taxon>Saccharothrix</taxon>
    </lineage>
</organism>
<protein>
    <recommendedName>
        <fullName evidence="3">Excreted virulence factor EspC (Type VII ESX diderm)</fullName>
    </recommendedName>
</protein>
<dbReference type="AlphaFoldDB" id="A0A7W9LZ89"/>